<dbReference type="InterPro" id="IPR045001">
    <property type="entry name" value="DRG"/>
</dbReference>
<dbReference type="GO" id="GO:0005525">
    <property type="term" value="F:GTP binding"/>
    <property type="evidence" value="ECO:0007669"/>
    <property type="project" value="InterPro"/>
</dbReference>
<reference evidence="4" key="1">
    <citation type="journal article" date="2022" name="Int. J. Syst. Evol. Microbiol.">
        <title>Nanobdella aerobiophila gen. nov., sp. nov., a thermoacidophilic, obligate ectosymbiotic archaeon, and proposal of Nanobdellaceae fam. nov., Nanobdellales ord. nov. and Nanobdellia class. nov.</title>
        <authorList>
            <person name="Kato S."/>
            <person name="Ogasawara A."/>
            <person name="Itoh T."/>
            <person name="Sakai H.D."/>
            <person name="Shimizu M."/>
            <person name="Yuki M."/>
            <person name="Kaneko M."/>
            <person name="Takashina T."/>
            <person name="Ohkuma M."/>
        </authorList>
    </citation>
    <scope>NUCLEOTIDE SEQUENCE [LARGE SCALE GENOMIC DNA]</scope>
    <source>
        <strain evidence="4">MJ1</strain>
    </source>
</reference>
<dbReference type="Gene3D" id="3.40.50.300">
    <property type="entry name" value="P-loop containing nucleotide triphosphate hydrolases"/>
    <property type="match status" value="1"/>
</dbReference>
<gene>
    <name evidence="3" type="ORF">MJ1_0477</name>
</gene>
<dbReference type="AlphaFoldDB" id="A0A915SY96"/>
<dbReference type="Pfam" id="PF01926">
    <property type="entry name" value="MMR_HSR1"/>
    <property type="match status" value="1"/>
</dbReference>
<dbReference type="InterPro" id="IPR006073">
    <property type="entry name" value="GTP-bd"/>
</dbReference>
<dbReference type="InterPro" id="IPR004095">
    <property type="entry name" value="TGS"/>
</dbReference>
<dbReference type="InterPro" id="IPR012676">
    <property type="entry name" value="TGS-like"/>
</dbReference>
<dbReference type="Pfam" id="PF02824">
    <property type="entry name" value="TGS"/>
    <property type="match status" value="1"/>
</dbReference>
<dbReference type="GO" id="GO:0003924">
    <property type="term" value="F:GTPase activity"/>
    <property type="evidence" value="ECO:0007669"/>
    <property type="project" value="InterPro"/>
</dbReference>
<dbReference type="SUPFAM" id="SSF81271">
    <property type="entry name" value="TGS-like"/>
    <property type="match status" value="1"/>
</dbReference>
<proteinExistence type="predicted"/>
<protein>
    <submittedName>
        <fullName evidence="3">TGS domain-containing protein</fullName>
    </submittedName>
</protein>
<evidence type="ECO:0000259" key="2">
    <source>
        <dbReference type="Pfam" id="PF02824"/>
    </source>
</evidence>
<dbReference type="KEGG" id="naer:MJ1_0477"/>
<dbReference type="SUPFAM" id="SSF52540">
    <property type="entry name" value="P-loop containing nucleoside triphosphate hydrolases"/>
    <property type="match status" value="1"/>
</dbReference>
<evidence type="ECO:0000259" key="1">
    <source>
        <dbReference type="Pfam" id="PF01926"/>
    </source>
</evidence>
<organism evidence="3 4">
    <name type="scientific">Nanobdella aerobiophila</name>
    <dbReference type="NCBI Taxonomy" id="2586965"/>
    <lineage>
        <taxon>Archaea</taxon>
        <taxon>Nanobdellota</taxon>
        <taxon>Nanobdellia</taxon>
        <taxon>Nanobdellales</taxon>
        <taxon>Nanobdellaceae</taxon>
        <taxon>Nanobdella</taxon>
    </lineage>
</organism>
<dbReference type="RefSeq" id="WP_258392950.1">
    <property type="nucleotide sequence ID" value="NZ_AP019769.1"/>
</dbReference>
<sequence>MVTNAGAEFYAAKNKFESARTNEERLKYLYEMLKYAPKHKGSEHLIAWINKKISEYESLLEESKNKKGNKGIKLIEKNGDILISILGVENSGKSYFLKKFTNANVDVNDIPYSTTNPIVGTLFYNCIYYQFVEIPATFERRFRNILSLSDYYIIILNKNNVEEQLSRINQFTEGIIKLNKYDNKEYTIIYNDYNDFNNIKIDQILEEIIKKLDYIRVKPVGSEHCVLLNKDAIIKDFIKKLNENWIDKFIYAKIYRNNKYTRGGLNYKLEDKDIVELKLKL</sequence>
<dbReference type="InterPro" id="IPR012675">
    <property type="entry name" value="Beta-grasp_dom_sf"/>
</dbReference>
<name>A0A915SY96_9ARCH</name>
<evidence type="ECO:0000313" key="4">
    <source>
        <dbReference type="Proteomes" id="UP001055553"/>
    </source>
</evidence>
<keyword evidence="4" id="KW-1185">Reference proteome</keyword>
<dbReference type="PANTHER" id="PTHR43127">
    <property type="entry name" value="DEVELOPMENTALLY-REGULATED GTP-BINDING PROTEIN 2"/>
    <property type="match status" value="1"/>
</dbReference>
<accession>A0A915SY96</accession>
<dbReference type="Gene3D" id="3.10.20.30">
    <property type="match status" value="1"/>
</dbReference>
<feature type="domain" description="G" evidence="1">
    <location>
        <begin position="83"/>
        <end position="190"/>
    </location>
</feature>
<dbReference type="EMBL" id="AP019769">
    <property type="protein sequence ID" value="BBL45635.1"/>
    <property type="molecule type" value="Genomic_DNA"/>
</dbReference>
<feature type="domain" description="TGS" evidence="2">
    <location>
        <begin position="228"/>
        <end position="277"/>
    </location>
</feature>
<dbReference type="Proteomes" id="UP001055553">
    <property type="component" value="Chromosome"/>
</dbReference>
<dbReference type="InterPro" id="IPR027417">
    <property type="entry name" value="P-loop_NTPase"/>
</dbReference>
<evidence type="ECO:0000313" key="3">
    <source>
        <dbReference type="EMBL" id="BBL45635.1"/>
    </source>
</evidence>
<dbReference type="GeneID" id="74568424"/>